<dbReference type="PROSITE" id="PS51198">
    <property type="entry name" value="UVRD_HELICASE_ATP_BIND"/>
    <property type="match status" value="1"/>
</dbReference>
<dbReference type="Gene3D" id="1.10.486.10">
    <property type="entry name" value="PCRA, domain 4"/>
    <property type="match status" value="1"/>
</dbReference>
<organism evidence="15 16">
    <name type="scientific">Acinetobacter calcoaceticus ANC 3811</name>
    <dbReference type="NCBI Taxonomy" id="1217690"/>
    <lineage>
        <taxon>Bacteria</taxon>
        <taxon>Pseudomonadati</taxon>
        <taxon>Pseudomonadota</taxon>
        <taxon>Gammaproteobacteria</taxon>
        <taxon>Moraxellales</taxon>
        <taxon>Moraxellaceae</taxon>
        <taxon>Acinetobacter</taxon>
        <taxon>Acinetobacter calcoaceticus/baumannii complex</taxon>
    </lineage>
</organism>
<evidence type="ECO:0000256" key="1">
    <source>
        <dbReference type="ARBA" id="ARBA00009922"/>
    </source>
</evidence>
<keyword evidence="8 11" id="KW-0413">Isomerase</keyword>
<dbReference type="Gene3D" id="1.10.10.160">
    <property type="match status" value="1"/>
</dbReference>
<evidence type="ECO:0000256" key="5">
    <source>
        <dbReference type="ARBA" id="ARBA00022806"/>
    </source>
</evidence>
<evidence type="ECO:0000256" key="2">
    <source>
        <dbReference type="ARBA" id="ARBA00022705"/>
    </source>
</evidence>
<feature type="binding site" evidence="12">
    <location>
        <begin position="26"/>
        <end position="33"/>
    </location>
    <ligand>
        <name>ATP</name>
        <dbReference type="ChEBI" id="CHEBI:30616"/>
    </ligand>
</feature>
<dbReference type="GO" id="GO:0016887">
    <property type="term" value="F:ATP hydrolysis activity"/>
    <property type="evidence" value="ECO:0007669"/>
    <property type="project" value="RHEA"/>
</dbReference>
<dbReference type="GO" id="GO:0005829">
    <property type="term" value="C:cytosol"/>
    <property type="evidence" value="ECO:0007669"/>
    <property type="project" value="TreeGrafter"/>
</dbReference>
<feature type="domain" description="UvrD-like helicase C-terminal" evidence="14">
    <location>
        <begin position="288"/>
        <end position="571"/>
    </location>
</feature>
<keyword evidence="3 11" id="KW-0547">Nucleotide-binding</keyword>
<keyword evidence="5 11" id="KW-0347">Helicase</keyword>
<keyword evidence="4 11" id="KW-0378">Hydrolase</keyword>
<evidence type="ECO:0000259" key="13">
    <source>
        <dbReference type="PROSITE" id="PS51198"/>
    </source>
</evidence>
<evidence type="ECO:0000256" key="3">
    <source>
        <dbReference type="ARBA" id="ARBA00022741"/>
    </source>
</evidence>
<gene>
    <name evidence="11" type="primary">rep</name>
    <name evidence="15" type="ORF">F935_02255</name>
</gene>
<comment type="subunit">
    <text evidence="11">Homodimer.</text>
</comment>
<dbReference type="InterPro" id="IPR013986">
    <property type="entry name" value="DExx_box_DNA_helicase_dom_sf"/>
</dbReference>
<dbReference type="NCBIfam" id="TIGR01074">
    <property type="entry name" value="rep"/>
    <property type="match status" value="1"/>
</dbReference>
<dbReference type="InterPro" id="IPR014016">
    <property type="entry name" value="UvrD-like_ATP-bd"/>
</dbReference>
<dbReference type="SUPFAM" id="SSF52540">
    <property type="entry name" value="P-loop containing nucleoside triphosphate hydrolases"/>
    <property type="match status" value="1"/>
</dbReference>
<reference evidence="15 16" key="1">
    <citation type="submission" date="2013-02" db="EMBL/GenBank/DDBJ databases">
        <title>The Genome Sequence of Acinetobacter sp. ANC 3811.</title>
        <authorList>
            <consortium name="The Broad Institute Genome Sequencing Platform"/>
            <consortium name="The Broad Institute Genome Sequencing Center for Infectious Disease"/>
            <person name="Cerqueira G."/>
            <person name="Feldgarden M."/>
            <person name="Courvalin P."/>
            <person name="Perichon B."/>
            <person name="Grillot-Courvalin C."/>
            <person name="Clermont D."/>
            <person name="Rocha E."/>
            <person name="Yoon E.-J."/>
            <person name="Nemec A."/>
            <person name="Walker B."/>
            <person name="Young S.K."/>
            <person name="Zeng Q."/>
            <person name="Gargeya S."/>
            <person name="Fitzgerald M."/>
            <person name="Haas B."/>
            <person name="Abouelleil A."/>
            <person name="Alvarado L."/>
            <person name="Arachchi H.M."/>
            <person name="Berlin A.M."/>
            <person name="Chapman S.B."/>
            <person name="Dewar J."/>
            <person name="Goldberg J."/>
            <person name="Griggs A."/>
            <person name="Gujja S."/>
            <person name="Hansen M."/>
            <person name="Howarth C."/>
            <person name="Imamovic A."/>
            <person name="Larimer J."/>
            <person name="McCowan C."/>
            <person name="Murphy C."/>
            <person name="Neiman D."/>
            <person name="Pearson M."/>
            <person name="Priest M."/>
            <person name="Roberts A."/>
            <person name="Saif S."/>
            <person name="Shea T."/>
            <person name="Sisk P."/>
            <person name="Sykes S."/>
            <person name="Wortman J."/>
            <person name="Nusbaum C."/>
            <person name="Birren B."/>
        </authorList>
    </citation>
    <scope>NUCLEOTIDE SEQUENCE [LARGE SCALE GENOMIC DNA]</scope>
    <source>
        <strain evidence="15 16">ANC 3811</strain>
    </source>
</reference>
<dbReference type="Proteomes" id="UP000014041">
    <property type="component" value="Unassembled WGS sequence"/>
</dbReference>
<proteinExistence type="inferred from homology"/>
<dbReference type="InterPro" id="IPR005752">
    <property type="entry name" value="Helicase_Rep"/>
</dbReference>
<dbReference type="EMBL" id="APQJ01000008">
    <property type="protein sequence ID" value="EOQ63162.1"/>
    <property type="molecule type" value="Genomic_DNA"/>
</dbReference>
<dbReference type="GO" id="GO:0043138">
    <property type="term" value="F:3'-5' DNA helicase activity"/>
    <property type="evidence" value="ECO:0007669"/>
    <property type="project" value="UniProtKB-UniRule"/>
</dbReference>
<dbReference type="Pfam" id="PF13361">
    <property type="entry name" value="UvrD_C"/>
    <property type="match status" value="1"/>
</dbReference>
<evidence type="ECO:0000259" key="14">
    <source>
        <dbReference type="PROSITE" id="PS51217"/>
    </source>
</evidence>
<keyword evidence="7 11" id="KW-0238">DNA-binding</keyword>
<dbReference type="Pfam" id="PF00580">
    <property type="entry name" value="UvrD-helicase"/>
    <property type="match status" value="1"/>
</dbReference>
<feature type="domain" description="UvrD-like helicase ATP-binding" evidence="13">
    <location>
        <begin position="5"/>
        <end position="287"/>
    </location>
</feature>
<keyword evidence="2 11" id="KW-0235">DNA replication</keyword>
<dbReference type="InterPro" id="IPR014017">
    <property type="entry name" value="DNA_helicase_UvrD-like_C"/>
</dbReference>
<dbReference type="GO" id="GO:0006260">
    <property type="term" value="P:DNA replication"/>
    <property type="evidence" value="ECO:0007669"/>
    <property type="project" value="UniProtKB-UniRule"/>
</dbReference>
<name>R8Y6R9_ACICA</name>
<feature type="binding site" evidence="11">
    <location>
        <position position="285"/>
    </location>
    <ligand>
        <name>ATP</name>
        <dbReference type="ChEBI" id="CHEBI:30616"/>
    </ligand>
</feature>
<evidence type="ECO:0000313" key="16">
    <source>
        <dbReference type="Proteomes" id="UP000014041"/>
    </source>
</evidence>
<accession>R8Y6R9</accession>
<dbReference type="RefSeq" id="WP_016139038.1">
    <property type="nucleotide sequence ID" value="NZ_KB976986.1"/>
</dbReference>
<comment type="catalytic activity">
    <reaction evidence="9 11">
        <text>Couples ATP hydrolysis with the unwinding of duplex DNA by translocating in the 3'-5' direction.</text>
        <dbReference type="EC" id="5.6.2.4"/>
    </reaction>
</comment>
<evidence type="ECO:0000256" key="4">
    <source>
        <dbReference type="ARBA" id="ARBA00022801"/>
    </source>
</evidence>
<dbReference type="HOGENOM" id="CLU_004585_5_4_6"/>
<dbReference type="CDD" id="cd17932">
    <property type="entry name" value="DEXQc_UvrD"/>
    <property type="match status" value="1"/>
</dbReference>
<dbReference type="Gene3D" id="3.40.50.300">
    <property type="entry name" value="P-loop containing nucleotide triphosphate hydrolases"/>
    <property type="match status" value="2"/>
</dbReference>
<comment type="caution">
    <text evidence="15">The sequence shown here is derived from an EMBL/GenBank/DDBJ whole genome shotgun (WGS) entry which is preliminary data.</text>
</comment>
<dbReference type="InterPro" id="IPR000212">
    <property type="entry name" value="DNA_helicase_UvrD/REP"/>
</dbReference>
<sequence length="679" mass="77820">MSSASQLNNKQEEAMKYTQGPLLVLAGAGSGKTSVITRKIAYLVQQCRIPAHRITAMTFTNKAAREMKERVSKLLSREESKGLSVSTFHTFGLNLLRLELKNLPLKANFSILDADDCKRILMDLMHRDNLSGAESKELIAKAMKKISDWKNDLIVPEQAHSTCETPEDVQFAHLYQLYERNLRAYNAVDFDDLIVMPTRLLQENAEVRDKWQNRVRYLLVDEYQDTNTAQYILVKLLVGVMGQFTAVGDDDQSIYAWRGAKPENMALLNQDFPNLHIIKLEQNYRSTSRILKAANCVIQNNPHIFDKKLWSDKGHGEVIRIITCRNDDDEAERVVKDLLTHKLMNGKNWKDYAVLYRGNFQARVLETQLRQMQIPYKLSGGTSFFARAEIKDVMSYLRLIINPEDDSAFLRIINTPKRAIGPVTLEKLGLFSQENNLSLLGASADQRLSMVLPKKAQTQLHDFADFIATFTRELLEDDEPVPKVRQMMNEAGYMDYVREQSATPAQEKSKLDNIENLFNSIQNLINRAEDVDEKNIESVIRKLVLLDLLEQQQEEEDTDKVNLLTLHAAKGLEFPYVYIMGLEEELLPHKNSIAAETIEEERRLMYVGITRARQGLTLTLAEQRKNGGQMKQMTPSRFLDELPQDELEWLGRKKKIAANVDPKEQAQQYLANLKALLKR</sequence>
<dbReference type="AlphaFoldDB" id="R8Y6R9"/>
<dbReference type="InterPro" id="IPR027417">
    <property type="entry name" value="P-loop_NTPase"/>
</dbReference>
<dbReference type="GO" id="GO:0005524">
    <property type="term" value="F:ATP binding"/>
    <property type="evidence" value="ECO:0007669"/>
    <property type="project" value="UniProtKB-UniRule"/>
</dbReference>
<evidence type="ECO:0000256" key="8">
    <source>
        <dbReference type="ARBA" id="ARBA00023235"/>
    </source>
</evidence>
<comment type="catalytic activity">
    <reaction evidence="10 11">
        <text>ATP + H2O = ADP + phosphate + H(+)</text>
        <dbReference type="Rhea" id="RHEA:13065"/>
        <dbReference type="ChEBI" id="CHEBI:15377"/>
        <dbReference type="ChEBI" id="CHEBI:15378"/>
        <dbReference type="ChEBI" id="CHEBI:30616"/>
        <dbReference type="ChEBI" id="CHEBI:43474"/>
        <dbReference type="ChEBI" id="CHEBI:456216"/>
        <dbReference type="EC" id="5.6.2.4"/>
    </reaction>
</comment>
<comment type="function">
    <text evidence="11">Rep helicase is a single-stranded DNA-dependent ATPase involved in DNA replication; it can initiate unwinding at a nick in the DNA. It binds to the single-stranded DNA and acts in a progressive fashion along the DNA in the 3' to 5' direction.</text>
</comment>
<evidence type="ECO:0000256" key="9">
    <source>
        <dbReference type="ARBA" id="ARBA00034617"/>
    </source>
</evidence>
<evidence type="ECO:0000256" key="11">
    <source>
        <dbReference type="HAMAP-Rule" id="MF_01920"/>
    </source>
</evidence>
<evidence type="ECO:0000256" key="12">
    <source>
        <dbReference type="PROSITE-ProRule" id="PRU00560"/>
    </source>
</evidence>
<protein>
    <recommendedName>
        <fullName evidence="11">ATP-dependent DNA helicase Rep</fullName>
        <ecNumber evidence="11">5.6.2.4</ecNumber>
    </recommendedName>
    <alternativeName>
        <fullName evidence="11">DNA 3'-5' helicase Rep</fullName>
    </alternativeName>
</protein>
<evidence type="ECO:0000313" key="15">
    <source>
        <dbReference type="EMBL" id="EOQ63162.1"/>
    </source>
</evidence>
<keyword evidence="6 11" id="KW-0067">ATP-binding</keyword>
<dbReference type="PANTHER" id="PTHR11070:SF64">
    <property type="entry name" value="ATP-DEPENDENT DNA HELICASE REP"/>
    <property type="match status" value="1"/>
</dbReference>
<evidence type="ECO:0000256" key="6">
    <source>
        <dbReference type="ARBA" id="ARBA00022840"/>
    </source>
</evidence>
<dbReference type="EC" id="5.6.2.4" evidence="11"/>
<evidence type="ECO:0000256" key="7">
    <source>
        <dbReference type="ARBA" id="ARBA00023125"/>
    </source>
</evidence>
<dbReference type="HAMAP" id="MF_01920">
    <property type="entry name" value="Helicase_Rep"/>
    <property type="match status" value="1"/>
</dbReference>
<dbReference type="PANTHER" id="PTHR11070">
    <property type="entry name" value="UVRD / RECB / PCRA DNA HELICASE FAMILY MEMBER"/>
    <property type="match status" value="1"/>
</dbReference>
<dbReference type="GO" id="GO:0000725">
    <property type="term" value="P:recombinational repair"/>
    <property type="evidence" value="ECO:0007669"/>
    <property type="project" value="TreeGrafter"/>
</dbReference>
<dbReference type="PROSITE" id="PS51217">
    <property type="entry name" value="UVRD_HELICASE_CTER"/>
    <property type="match status" value="1"/>
</dbReference>
<dbReference type="PATRIC" id="fig|1217690.3.peg.2245"/>
<dbReference type="GO" id="GO:0003697">
    <property type="term" value="F:single-stranded DNA binding"/>
    <property type="evidence" value="ECO:0007669"/>
    <property type="project" value="UniProtKB-UniRule"/>
</dbReference>
<dbReference type="CDD" id="cd18807">
    <property type="entry name" value="SF1_C_UvrD"/>
    <property type="match status" value="1"/>
</dbReference>
<evidence type="ECO:0000256" key="10">
    <source>
        <dbReference type="ARBA" id="ARBA00048988"/>
    </source>
</evidence>
<comment type="similarity">
    <text evidence="1 11">Belongs to the helicase family. UvrD subfamily.</text>
</comment>